<protein>
    <submittedName>
        <fullName evidence="7">MipA/OmpV family protein</fullName>
    </submittedName>
</protein>
<reference evidence="7 8" key="1">
    <citation type="submission" date="2018-12" db="EMBL/GenBank/DDBJ databases">
        <authorList>
            <person name="Yu L."/>
        </authorList>
    </citation>
    <scope>NUCLEOTIDE SEQUENCE [LARGE SCALE GENOMIC DNA]</scope>
    <source>
        <strain evidence="7 8">HAW-EB2</strain>
    </source>
</reference>
<dbReference type="GO" id="GO:0009252">
    <property type="term" value="P:peptidoglycan biosynthetic process"/>
    <property type="evidence" value="ECO:0007669"/>
    <property type="project" value="TreeGrafter"/>
</dbReference>
<dbReference type="PANTHER" id="PTHR38776:SF1">
    <property type="entry name" value="MLTA-INTERACTING PROTEIN-RELATED"/>
    <property type="match status" value="1"/>
</dbReference>
<keyword evidence="8" id="KW-1185">Reference proteome</keyword>
<proteinExistence type="inferred from homology"/>
<evidence type="ECO:0000256" key="4">
    <source>
        <dbReference type="ARBA" id="ARBA00023136"/>
    </source>
</evidence>
<gene>
    <name evidence="7" type="ORF">EKG38_02925</name>
</gene>
<dbReference type="Pfam" id="PF06629">
    <property type="entry name" value="MipA"/>
    <property type="match status" value="1"/>
</dbReference>
<dbReference type="InterPro" id="IPR010583">
    <property type="entry name" value="MipA"/>
</dbReference>
<dbReference type="OrthoDB" id="5731040at2"/>
<accession>A0A3S0ISA6</accession>
<keyword evidence="3 6" id="KW-0732">Signal</keyword>
<dbReference type="EMBL" id="RXNU01000001">
    <property type="protein sequence ID" value="RTR40885.1"/>
    <property type="molecule type" value="Genomic_DNA"/>
</dbReference>
<feature type="chain" id="PRO_5018705540" evidence="6">
    <location>
        <begin position="21"/>
        <end position="294"/>
    </location>
</feature>
<evidence type="ECO:0000313" key="8">
    <source>
        <dbReference type="Proteomes" id="UP000267448"/>
    </source>
</evidence>
<feature type="signal peptide" evidence="6">
    <location>
        <begin position="1"/>
        <end position="20"/>
    </location>
</feature>
<evidence type="ECO:0000256" key="5">
    <source>
        <dbReference type="ARBA" id="ARBA00023237"/>
    </source>
</evidence>
<evidence type="ECO:0000256" key="2">
    <source>
        <dbReference type="ARBA" id="ARBA00005722"/>
    </source>
</evidence>
<sequence>MKKLKVLLLSCILLPILAWADVVDSCGEKVECIEIGRWDVGIALGYGNRTNPLKDYDDIPIYLVPTFAYYGDSWFFENGNFGYTLSEQEKFTINLTTSFSSDSAYFHRWDPSNIFIAGTNKFEPRTLLSSTATSPTILKAAQEPEVGELEKRHFTYFGGVEAFFYTRAGTINLSLAHDLLNVHQGTEAKLKWLYNLAIEDWKFEMALTFDWKSEELVDYYYGIRPGESRYWSQAYQAKSALNTGIEFTSHYVITEHWDLLLLARYTHIGDEIVASPLLNEDYTSTFFVGAAYRF</sequence>
<evidence type="ECO:0000313" key="7">
    <source>
        <dbReference type="EMBL" id="RTR40885.1"/>
    </source>
</evidence>
<comment type="subcellular location">
    <subcellularLocation>
        <location evidence="1">Cell outer membrane</location>
    </subcellularLocation>
</comment>
<comment type="similarity">
    <text evidence="2">Belongs to the MipA/OmpV family.</text>
</comment>
<evidence type="ECO:0000256" key="1">
    <source>
        <dbReference type="ARBA" id="ARBA00004442"/>
    </source>
</evidence>
<dbReference type="RefSeq" id="WP_126518485.1">
    <property type="nucleotide sequence ID" value="NZ_RXNU01000001.1"/>
</dbReference>
<keyword evidence="5" id="KW-0998">Cell outer membrane</keyword>
<dbReference type="Proteomes" id="UP000267448">
    <property type="component" value="Unassembled WGS sequence"/>
</dbReference>
<dbReference type="GO" id="GO:0009279">
    <property type="term" value="C:cell outer membrane"/>
    <property type="evidence" value="ECO:0007669"/>
    <property type="project" value="UniProtKB-SubCell"/>
</dbReference>
<organism evidence="7 8">
    <name type="scientific">Shewanella canadensis</name>
    <dbReference type="NCBI Taxonomy" id="271096"/>
    <lineage>
        <taxon>Bacteria</taxon>
        <taxon>Pseudomonadati</taxon>
        <taxon>Pseudomonadota</taxon>
        <taxon>Gammaproteobacteria</taxon>
        <taxon>Alteromonadales</taxon>
        <taxon>Shewanellaceae</taxon>
        <taxon>Shewanella</taxon>
    </lineage>
</organism>
<dbReference type="PANTHER" id="PTHR38776">
    <property type="entry name" value="MLTA-INTERACTING PROTEIN-RELATED"/>
    <property type="match status" value="1"/>
</dbReference>
<keyword evidence="4" id="KW-0472">Membrane</keyword>
<dbReference type="AlphaFoldDB" id="A0A3S0ISA6"/>
<name>A0A3S0ISA6_9GAMM</name>
<comment type="caution">
    <text evidence="7">The sequence shown here is derived from an EMBL/GenBank/DDBJ whole genome shotgun (WGS) entry which is preliminary data.</text>
</comment>
<evidence type="ECO:0000256" key="3">
    <source>
        <dbReference type="ARBA" id="ARBA00022729"/>
    </source>
</evidence>
<evidence type="ECO:0000256" key="6">
    <source>
        <dbReference type="SAM" id="SignalP"/>
    </source>
</evidence>